<evidence type="ECO:0000256" key="1">
    <source>
        <dbReference type="SAM" id="MobiDB-lite"/>
    </source>
</evidence>
<accession>A0A9P8VWW7</accession>
<evidence type="ECO:0008006" key="4">
    <source>
        <dbReference type="Google" id="ProtNLM"/>
    </source>
</evidence>
<protein>
    <recommendedName>
        <fullName evidence="4">Gag protein</fullName>
    </recommendedName>
</protein>
<keyword evidence="3" id="KW-1185">Reference proteome</keyword>
<reference evidence="2 3" key="1">
    <citation type="journal article" date="2021" name="Nat. Commun.">
        <title>Genetic determinants of endophytism in the Arabidopsis root mycobiome.</title>
        <authorList>
            <person name="Mesny F."/>
            <person name="Miyauchi S."/>
            <person name="Thiergart T."/>
            <person name="Pickel B."/>
            <person name="Atanasova L."/>
            <person name="Karlsson M."/>
            <person name="Huettel B."/>
            <person name="Barry K.W."/>
            <person name="Haridas S."/>
            <person name="Chen C."/>
            <person name="Bauer D."/>
            <person name="Andreopoulos W."/>
            <person name="Pangilinan J."/>
            <person name="LaButti K."/>
            <person name="Riley R."/>
            <person name="Lipzen A."/>
            <person name="Clum A."/>
            <person name="Drula E."/>
            <person name="Henrissat B."/>
            <person name="Kohler A."/>
            <person name="Grigoriev I.V."/>
            <person name="Martin F.M."/>
            <person name="Hacquard S."/>
        </authorList>
    </citation>
    <scope>NUCLEOTIDE SEQUENCE [LARGE SCALE GENOMIC DNA]</scope>
    <source>
        <strain evidence="2 3">MPI-CAGE-CH-0241</strain>
    </source>
</reference>
<proteinExistence type="predicted"/>
<feature type="region of interest" description="Disordered" evidence="1">
    <location>
        <begin position="294"/>
        <end position="350"/>
    </location>
</feature>
<evidence type="ECO:0000313" key="3">
    <source>
        <dbReference type="Proteomes" id="UP000777438"/>
    </source>
</evidence>
<organism evidence="2 3">
    <name type="scientific">Thelonectria olida</name>
    <dbReference type="NCBI Taxonomy" id="1576542"/>
    <lineage>
        <taxon>Eukaryota</taxon>
        <taxon>Fungi</taxon>
        <taxon>Dikarya</taxon>
        <taxon>Ascomycota</taxon>
        <taxon>Pezizomycotina</taxon>
        <taxon>Sordariomycetes</taxon>
        <taxon>Hypocreomycetidae</taxon>
        <taxon>Hypocreales</taxon>
        <taxon>Nectriaceae</taxon>
        <taxon>Thelonectria</taxon>
    </lineage>
</organism>
<evidence type="ECO:0000313" key="2">
    <source>
        <dbReference type="EMBL" id="KAH6876840.1"/>
    </source>
</evidence>
<dbReference type="Proteomes" id="UP000777438">
    <property type="component" value="Unassembled WGS sequence"/>
</dbReference>
<comment type="caution">
    <text evidence="2">The sequence shown here is derived from an EMBL/GenBank/DDBJ whole genome shotgun (WGS) entry which is preliminary data.</text>
</comment>
<gene>
    <name evidence="2" type="ORF">B0T10DRAFT_413962</name>
</gene>
<dbReference type="EMBL" id="JAGPYM010000032">
    <property type="protein sequence ID" value="KAH6876840.1"/>
    <property type="molecule type" value="Genomic_DNA"/>
</dbReference>
<sequence length="416" mass="47802">MNETAQKTIVFRSGDDWDRWSRHFQSKANDLGIWIYLRPDHPQPWPRKPNQPAWKDFLQNTATNDIDNTDADDRGNRPRGRSSTQGRKNPGDGLDPDTSEAQRMSQNASTAYNAAWISYRESQRKWEKLADANVKLREWVRSSVSDEIWMNILDPIAGTRAWYLALKEKGVIAMAHSQTDALLEYRDHLRKVPSSLSKMSKWVREWENLMAVGIRYGASDTTNPQTWAQDILTTLRPIMPTWVLNTRQNYWEDLVSGDYTYTQLAEELTREINMELRAKPTRNHKAGFVTLHGQEADDDEQPNDQPPELANHSGRGSGRGRGRGGRGRGGRGGSLSSGKRKRQDPLSEYESSAKCNACLSKGHTLKKCFYINHKIRPEGWTPHPIIEHFIKERRQEHQSLEAEIQRVLKEKDNESD</sequence>
<dbReference type="AlphaFoldDB" id="A0A9P8VWW7"/>
<feature type="compositionally biased region" description="Basic residues" evidence="1">
    <location>
        <begin position="318"/>
        <end position="329"/>
    </location>
</feature>
<feature type="region of interest" description="Disordered" evidence="1">
    <location>
        <begin position="63"/>
        <end position="106"/>
    </location>
</feature>
<name>A0A9P8VWW7_9HYPO</name>